<accession>A0AA36GJZ7</accession>
<name>A0AA36GJZ7_CYLNA</name>
<evidence type="ECO:0000313" key="1">
    <source>
        <dbReference type="EMBL" id="CAJ0593603.1"/>
    </source>
</evidence>
<organism evidence="1 2">
    <name type="scientific">Cylicocyclus nassatus</name>
    <name type="common">Nematode worm</name>
    <dbReference type="NCBI Taxonomy" id="53992"/>
    <lineage>
        <taxon>Eukaryota</taxon>
        <taxon>Metazoa</taxon>
        <taxon>Ecdysozoa</taxon>
        <taxon>Nematoda</taxon>
        <taxon>Chromadorea</taxon>
        <taxon>Rhabditida</taxon>
        <taxon>Rhabditina</taxon>
        <taxon>Rhabditomorpha</taxon>
        <taxon>Strongyloidea</taxon>
        <taxon>Strongylidae</taxon>
        <taxon>Cylicocyclus</taxon>
    </lineage>
</organism>
<evidence type="ECO:0008006" key="3">
    <source>
        <dbReference type="Google" id="ProtNLM"/>
    </source>
</evidence>
<dbReference type="Proteomes" id="UP001176961">
    <property type="component" value="Unassembled WGS sequence"/>
</dbReference>
<comment type="caution">
    <text evidence="1">The sequence shown here is derived from an EMBL/GenBank/DDBJ whole genome shotgun (WGS) entry which is preliminary data.</text>
</comment>
<dbReference type="Pfam" id="PF15753">
    <property type="entry name" value="BLOC1S3"/>
    <property type="match status" value="1"/>
</dbReference>
<gene>
    <name evidence="1" type="ORF">CYNAS_LOCUS5586</name>
</gene>
<dbReference type="InterPro" id="IPR017245">
    <property type="entry name" value="BLOC-1_complex_su-3"/>
</dbReference>
<dbReference type="AlphaFoldDB" id="A0AA36GJZ7"/>
<sequence length="160" mass="17968">MTKSVVVEGEAPETDDELPVIAPRTKLKKSNVVEGEAPETDEECDDFTPAPSKNVTVPEVIKIPEKARVHVDEKLVQRWRTLASDSLMHSVRRLQPTMKAVDDMERCLDNTMASVQSTSALVRHTARVVYRLEDSINAILEASRLIPENFENTVEVMKIL</sequence>
<evidence type="ECO:0000313" key="2">
    <source>
        <dbReference type="Proteomes" id="UP001176961"/>
    </source>
</evidence>
<proteinExistence type="predicted"/>
<reference evidence="1" key="1">
    <citation type="submission" date="2023-07" db="EMBL/GenBank/DDBJ databases">
        <authorList>
            <consortium name="CYATHOMIX"/>
        </authorList>
    </citation>
    <scope>NUCLEOTIDE SEQUENCE</scope>
    <source>
        <strain evidence="1">N/A</strain>
    </source>
</reference>
<keyword evidence="2" id="KW-1185">Reference proteome</keyword>
<protein>
    <recommendedName>
        <fullName evidence="3">Biogenesis of lysosome-related organelles complex 1 subunit 3</fullName>
    </recommendedName>
</protein>
<dbReference type="EMBL" id="CATQJL010000112">
    <property type="protein sequence ID" value="CAJ0593603.1"/>
    <property type="molecule type" value="Genomic_DNA"/>
</dbReference>